<dbReference type="RefSeq" id="WP_380748507.1">
    <property type="nucleotide sequence ID" value="NZ_JBHSRF010000007.1"/>
</dbReference>
<organism evidence="1 2">
    <name type="scientific">Sphaerisporangium aureirubrum</name>
    <dbReference type="NCBI Taxonomy" id="1544736"/>
    <lineage>
        <taxon>Bacteria</taxon>
        <taxon>Bacillati</taxon>
        <taxon>Actinomycetota</taxon>
        <taxon>Actinomycetes</taxon>
        <taxon>Streptosporangiales</taxon>
        <taxon>Streptosporangiaceae</taxon>
        <taxon>Sphaerisporangium</taxon>
    </lineage>
</organism>
<comment type="caution">
    <text evidence="1">The sequence shown here is derived from an EMBL/GenBank/DDBJ whole genome shotgun (WGS) entry which is preliminary data.</text>
</comment>
<evidence type="ECO:0000313" key="2">
    <source>
        <dbReference type="Proteomes" id="UP001596137"/>
    </source>
</evidence>
<evidence type="ECO:0000313" key="1">
    <source>
        <dbReference type="EMBL" id="MFC6081069.1"/>
    </source>
</evidence>
<reference evidence="2" key="1">
    <citation type="journal article" date="2019" name="Int. J. Syst. Evol. Microbiol.">
        <title>The Global Catalogue of Microorganisms (GCM) 10K type strain sequencing project: providing services to taxonomists for standard genome sequencing and annotation.</title>
        <authorList>
            <consortium name="The Broad Institute Genomics Platform"/>
            <consortium name="The Broad Institute Genome Sequencing Center for Infectious Disease"/>
            <person name="Wu L."/>
            <person name="Ma J."/>
        </authorList>
    </citation>
    <scope>NUCLEOTIDE SEQUENCE [LARGE SCALE GENOMIC DNA]</scope>
    <source>
        <strain evidence="2">JCM 30346</strain>
    </source>
</reference>
<accession>A0ABW1NCG6</accession>
<gene>
    <name evidence="1" type="ORF">ACFP1K_07840</name>
</gene>
<dbReference type="EMBL" id="JBHSRF010000007">
    <property type="protein sequence ID" value="MFC6081069.1"/>
    <property type="molecule type" value="Genomic_DNA"/>
</dbReference>
<dbReference type="Proteomes" id="UP001596137">
    <property type="component" value="Unassembled WGS sequence"/>
</dbReference>
<keyword evidence="2" id="KW-1185">Reference proteome</keyword>
<proteinExistence type="predicted"/>
<sequence length="139" mass="15553">MSERAAYIRGLWILAKLYADYPTLPPGWPAQEINLHQYGRTALPLAEQMYLAVAVIERMDAPAISLHLNRGAPTAWLFVRGDLAGLPVRIKMWADDVCERRPQERLKRDRWVWPPAVVNAVKARTVAAANARTAPDGGL</sequence>
<protein>
    <submittedName>
        <fullName evidence="1">Uncharacterized protein</fullName>
    </submittedName>
</protein>
<name>A0ABW1NCG6_9ACTN</name>